<evidence type="ECO:0000313" key="1">
    <source>
        <dbReference type="EMBL" id="EFQ36183.1"/>
    </source>
</evidence>
<evidence type="ECO:0000313" key="2">
    <source>
        <dbReference type="Proteomes" id="UP000008782"/>
    </source>
</evidence>
<dbReference type="AlphaFoldDB" id="E3QZ95"/>
<accession>E3QZ95</accession>
<name>E3QZ95_COLGM</name>
<dbReference type="Proteomes" id="UP000008782">
    <property type="component" value="Unassembled WGS sequence"/>
</dbReference>
<organism evidence="2">
    <name type="scientific">Colletotrichum graminicola (strain M1.001 / M2 / FGSC 10212)</name>
    <name type="common">Maize anthracnose fungus</name>
    <name type="synonym">Glomerella graminicola</name>
    <dbReference type="NCBI Taxonomy" id="645133"/>
    <lineage>
        <taxon>Eukaryota</taxon>
        <taxon>Fungi</taxon>
        <taxon>Dikarya</taxon>
        <taxon>Ascomycota</taxon>
        <taxon>Pezizomycotina</taxon>
        <taxon>Sordariomycetes</taxon>
        <taxon>Hypocreomycetidae</taxon>
        <taxon>Glomerellales</taxon>
        <taxon>Glomerellaceae</taxon>
        <taxon>Colletotrichum</taxon>
        <taxon>Colletotrichum graminicola species complex</taxon>
    </lineage>
</organism>
<gene>
    <name evidence="1" type="ORF">GLRG_11324</name>
</gene>
<keyword evidence="2" id="KW-1185">Reference proteome</keyword>
<protein>
    <submittedName>
        <fullName evidence="1">Uncharacterized protein</fullName>
    </submittedName>
</protein>
<dbReference type="EMBL" id="GG697413">
    <property type="protein sequence ID" value="EFQ36183.1"/>
    <property type="molecule type" value="Genomic_DNA"/>
</dbReference>
<dbReference type="GeneID" id="24416688"/>
<dbReference type="VEuPathDB" id="FungiDB:GLRG_11324"/>
<dbReference type="RefSeq" id="XP_008100203.1">
    <property type="nucleotide sequence ID" value="XM_008102012.1"/>
</dbReference>
<sequence length="87" mass="9050">MAGIRGPDVDSSLHACCRSGRSRVMGPGLCYWGEPGSGARFRTDPGGRYHDVGAVRQGKGGGSAALLTAAENSPLCSSRVGREERET</sequence>
<proteinExistence type="predicted"/>
<dbReference type="HOGENOM" id="CLU_2483235_0_0_1"/>
<reference evidence="2" key="1">
    <citation type="journal article" date="2012" name="Nat. Genet.">
        <title>Lifestyle transitions in plant pathogenic Colletotrichum fungi deciphered by genome and transcriptome analyses.</title>
        <authorList>
            <person name="O'Connell R.J."/>
            <person name="Thon M.R."/>
            <person name="Hacquard S."/>
            <person name="Amyotte S.G."/>
            <person name="Kleemann J."/>
            <person name="Torres M.F."/>
            <person name="Damm U."/>
            <person name="Buiate E.A."/>
            <person name="Epstein L."/>
            <person name="Alkan N."/>
            <person name="Altmueller J."/>
            <person name="Alvarado-Balderrama L."/>
            <person name="Bauser C.A."/>
            <person name="Becker C."/>
            <person name="Birren B.W."/>
            <person name="Chen Z."/>
            <person name="Choi J."/>
            <person name="Crouch J.A."/>
            <person name="Duvick J.P."/>
            <person name="Farman M.A."/>
            <person name="Gan P."/>
            <person name="Heiman D."/>
            <person name="Henrissat B."/>
            <person name="Howard R.J."/>
            <person name="Kabbage M."/>
            <person name="Koch C."/>
            <person name="Kracher B."/>
            <person name="Kubo Y."/>
            <person name="Law A.D."/>
            <person name="Lebrun M.-H."/>
            <person name="Lee Y.-H."/>
            <person name="Miyara I."/>
            <person name="Moore N."/>
            <person name="Neumann U."/>
            <person name="Nordstroem K."/>
            <person name="Panaccione D.G."/>
            <person name="Panstruga R."/>
            <person name="Place M."/>
            <person name="Proctor R.H."/>
            <person name="Prusky D."/>
            <person name="Rech G."/>
            <person name="Reinhardt R."/>
            <person name="Rollins J.A."/>
            <person name="Rounsley S."/>
            <person name="Schardl C.L."/>
            <person name="Schwartz D.C."/>
            <person name="Shenoy N."/>
            <person name="Shirasu K."/>
            <person name="Sikhakolli U.R."/>
            <person name="Stueber K."/>
            <person name="Sukno S.A."/>
            <person name="Sweigard J.A."/>
            <person name="Takano Y."/>
            <person name="Takahara H."/>
            <person name="Trail F."/>
            <person name="van der Does H.C."/>
            <person name="Voll L.M."/>
            <person name="Will I."/>
            <person name="Young S."/>
            <person name="Zeng Q."/>
            <person name="Zhang J."/>
            <person name="Zhou S."/>
            <person name="Dickman M.B."/>
            <person name="Schulze-Lefert P."/>
            <person name="Ver Loren van Themaat E."/>
            <person name="Ma L.-J."/>
            <person name="Vaillancourt L.J."/>
        </authorList>
    </citation>
    <scope>NUCLEOTIDE SEQUENCE [LARGE SCALE GENOMIC DNA]</scope>
    <source>
        <strain evidence="2">M1.001 / M2 / FGSC 10212</strain>
    </source>
</reference>